<keyword evidence="1" id="KW-0472">Membrane</keyword>
<evidence type="ECO:0000313" key="3">
    <source>
        <dbReference type="EnsemblMetazoa" id="KAF7495382.1"/>
    </source>
</evidence>
<feature type="transmembrane region" description="Helical" evidence="1">
    <location>
        <begin position="121"/>
        <end position="141"/>
    </location>
</feature>
<reference evidence="2" key="2">
    <citation type="submission" date="2020-01" db="EMBL/GenBank/DDBJ databases">
        <authorList>
            <person name="Korhonen P.K.K."/>
            <person name="Guangxu M.G."/>
            <person name="Wang T.W."/>
            <person name="Stroehlein A.J.S."/>
            <person name="Young N.D."/>
            <person name="Ang C.-S.A."/>
            <person name="Fernando D.W.F."/>
            <person name="Lu H.L."/>
            <person name="Taylor S.T."/>
            <person name="Ehtesham M.E.M."/>
            <person name="Najaraj S.H.N."/>
            <person name="Harsha G.H.G."/>
            <person name="Madugundu A.M."/>
            <person name="Renuse S.R."/>
            <person name="Holt D.H."/>
            <person name="Pandey A.P."/>
            <person name="Papenfuss A.P."/>
            <person name="Gasser R.B.G."/>
            <person name="Fischer K.F."/>
        </authorList>
    </citation>
    <scope>NUCLEOTIDE SEQUENCE</scope>
    <source>
        <strain evidence="2">SSS_KF_BRIS2020</strain>
    </source>
</reference>
<feature type="transmembrane region" description="Helical" evidence="1">
    <location>
        <begin position="71"/>
        <end position="91"/>
    </location>
</feature>
<sequence>MFNPNVWCIERTSSFGMALNVNDYLPSLETVFKILKWILLVSNSLVIIGSVFVLISGRDLGEPEFRNNHRVLIFACIMVIMFCLLGVIGVWRKHFPLVLTYAILMTIALILEIAELSKEDVGSFFASTAIVLCAYVYAFLIRHYEKQEEMKRVFSHQTAKI</sequence>
<dbReference type="OrthoDB" id="6478238at2759"/>
<dbReference type="AlphaFoldDB" id="A0A834RGV8"/>
<keyword evidence="4" id="KW-1185">Reference proteome</keyword>
<organism evidence="2">
    <name type="scientific">Sarcoptes scabiei</name>
    <name type="common">Itch mite</name>
    <name type="synonym">Acarus scabiei</name>
    <dbReference type="NCBI Taxonomy" id="52283"/>
    <lineage>
        <taxon>Eukaryota</taxon>
        <taxon>Metazoa</taxon>
        <taxon>Ecdysozoa</taxon>
        <taxon>Arthropoda</taxon>
        <taxon>Chelicerata</taxon>
        <taxon>Arachnida</taxon>
        <taxon>Acari</taxon>
        <taxon>Acariformes</taxon>
        <taxon>Sarcoptiformes</taxon>
        <taxon>Astigmata</taxon>
        <taxon>Psoroptidia</taxon>
        <taxon>Sarcoptoidea</taxon>
        <taxon>Sarcoptidae</taxon>
        <taxon>Sarcoptinae</taxon>
        <taxon>Sarcoptes</taxon>
    </lineage>
</organism>
<dbReference type="Proteomes" id="UP000070412">
    <property type="component" value="Unassembled WGS sequence"/>
</dbReference>
<keyword evidence="1" id="KW-1133">Transmembrane helix</keyword>
<dbReference type="EnsemblMetazoa" id="SSS_8276s_mrna">
    <property type="protein sequence ID" value="KAF7495382.1"/>
    <property type="gene ID" value="SSS_8276"/>
</dbReference>
<reference evidence="4" key="1">
    <citation type="journal article" date="2020" name="PLoS Negl. Trop. Dis.">
        <title>High-quality nuclear genome for Sarcoptes scabiei-A critical resource for a neglected parasite.</title>
        <authorList>
            <person name="Korhonen P.K."/>
            <person name="Gasser R.B."/>
            <person name="Ma G."/>
            <person name="Wang T."/>
            <person name="Stroehlein A.J."/>
            <person name="Young N.D."/>
            <person name="Ang C.S."/>
            <person name="Fernando D.D."/>
            <person name="Lu H.C."/>
            <person name="Taylor S."/>
            <person name="Reynolds S.L."/>
            <person name="Mofiz E."/>
            <person name="Najaraj S.H."/>
            <person name="Gowda H."/>
            <person name="Madugundu A."/>
            <person name="Renuse S."/>
            <person name="Holt D."/>
            <person name="Pandey A."/>
            <person name="Papenfuss A.T."/>
            <person name="Fischer K."/>
        </authorList>
    </citation>
    <scope>NUCLEOTIDE SEQUENCE [LARGE SCALE GENOMIC DNA]</scope>
</reference>
<dbReference type="EMBL" id="WVUK01000048">
    <property type="protein sequence ID" value="KAF7495382.1"/>
    <property type="molecule type" value="Genomic_DNA"/>
</dbReference>
<proteinExistence type="predicted"/>
<reference evidence="3" key="3">
    <citation type="submission" date="2022-06" db="UniProtKB">
        <authorList>
            <consortium name="EnsemblMetazoa"/>
        </authorList>
    </citation>
    <scope>IDENTIFICATION</scope>
</reference>
<feature type="transmembrane region" description="Helical" evidence="1">
    <location>
        <begin position="97"/>
        <end position="114"/>
    </location>
</feature>
<gene>
    <name evidence="2" type="ORF">SSS_8276</name>
</gene>
<accession>A0A834RGV8</accession>
<evidence type="ECO:0000256" key="1">
    <source>
        <dbReference type="SAM" id="Phobius"/>
    </source>
</evidence>
<evidence type="ECO:0000313" key="2">
    <source>
        <dbReference type="EMBL" id="KAF7495382.1"/>
    </source>
</evidence>
<name>A0A834RGV8_SARSC</name>
<keyword evidence="1" id="KW-0812">Transmembrane</keyword>
<protein>
    <submittedName>
        <fullName evidence="2 3">Uncharacterized protein</fullName>
    </submittedName>
</protein>
<feature type="transmembrane region" description="Helical" evidence="1">
    <location>
        <begin position="34"/>
        <end position="55"/>
    </location>
</feature>
<evidence type="ECO:0000313" key="4">
    <source>
        <dbReference type="Proteomes" id="UP000070412"/>
    </source>
</evidence>